<name>A0ABY7M4D7_9MOLU</name>
<sequence length="115" mass="14078">MNRNEIETIEIKNQKEIFSFLRQNQLMHLSKKKQHLDKMTLLLRGNNFDCYQEKYLEGVFVYTPRRYSPVFYYNYCGFTDLKDLINTHLNLFTQAKVYFFRKKKEKGKKRNEFGN</sequence>
<protein>
    <submittedName>
        <fullName evidence="1">Uncharacterized protein</fullName>
    </submittedName>
</protein>
<gene>
    <name evidence="1" type="ORF">O7R10_01845</name>
</gene>
<accession>A0ABY7M4D7</accession>
<proteinExistence type="predicted"/>
<dbReference type="EMBL" id="CP115156">
    <property type="protein sequence ID" value="WBL31333.1"/>
    <property type="molecule type" value="Genomic_DNA"/>
</dbReference>
<evidence type="ECO:0000313" key="1">
    <source>
        <dbReference type="EMBL" id="WBL31333.1"/>
    </source>
</evidence>
<keyword evidence="2" id="KW-1185">Reference proteome</keyword>
<reference evidence="1" key="1">
    <citation type="submission" date="2022-12" db="EMBL/GenBank/DDBJ databases">
        <title>Genomic Characterization of Candidatus Phytoplasma sacchari in China.</title>
        <authorList>
            <person name="Zhang R.-Y."/>
        </authorList>
    </citation>
    <scope>NUCLEOTIDE SEQUENCE [LARGE SCALE GENOMIC DNA]</scope>
    <source>
        <strain evidence="1">SCWL1</strain>
    </source>
</reference>
<evidence type="ECO:0000313" key="2">
    <source>
        <dbReference type="Proteomes" id="UP001210120"/>
    </source>
</evidence>
<organism evidence="1 2">
    <name type="scientific">Candidatus Phytoplasma sacchari</name>
    <dbReference type="NCBI Taxonomy" id="2609813"/>
    <lineage>
        <taxon>Bacteria</taxon>
        <taxon>Bacillati</taxon>
        <taxon>Mycoplasmatota</taxon>
        <taxon>Mollicutes</taxon>
        <taxon>Acholeplasmatales</taxon>
        <taxon>Acholeplasmataceae</taxon>
        <taxon>Candidatus Phytoplasma</taxon>
        <taxon>16SrXI (Rice yellow dwarf group)</taxon>
    </lineage>
</organism>
<dbReference type="Proteomes" id="UP001210120">
    <property type="component" value="Chromosome"/>
</dbReference>